<sequence>MNKSDRVIPVIFQIAAVLAALANPNHLLV</sequence>
<organism evidence="1 2">
    <name type="scientific">Yersinia rochesterensis</name>
    <dbReference type="NCBI Taxonomy" id="1604335"/>
    <lineage>
        <taxon>Bacteria</taxon>
        <taxon>Pseudomonadati</taxon>
        <taxon>Pseudomonadota</taxon>
        <taxon>Gammaproteobacteria</taxon>
        <taxon>Enterobacterales</taxon>
        <taxon>Yersiniaceae</taxon>
        <taxon>Yersinia</taxon>
    </lineage>
</organism>
<dbReference type="EMBL" id="CP032482">
    <property type="protein sequence ID" value="AYD44513.1"/>
    <property type="molecule type" value="Genomic_DNA"/>
</dbReference>
<gene>
    <name evidence="1" type="ORF">DXZ79_12885</name>
</gene>
<name>A0A8D4N725_9GAMM</name>
<protein>
    <submittedName>
        <fullName evidence="1">AAA family ATPase</fullName>
    </submittedName>
</protein>
<reference evidence="1 2" key="1">
    <citation type="submission" date="2018-09" db="EMBL/GenBank/DDBJ databases">
        <title>Yersinia kristensenii subsp. rochesterensis subsp. nov., Isolated from Human Feces.</title>
        <authorList>
            <person name="Cunningham S.A."/>
            <person name="Jeraldo P."/>
            <person name="Patel R."/>
        </authorList>
    </citation>
    <scope>NUCLEOTIDE SEQUENCE [LARGE SCALE GENOMIC DNA]</scope>
    <source>
        <strain evidence="1 2">ATCC BAA-2637</strain>
    </source>
</reference>
<evidence type="ECO:0000313" key="2">
    <source>
        <dbReference type="Proteomes" id="UP000265864"/>
    </source>
</evidence>
<dbReference type="AlphaFoldDB" id="A0A8D4N725"/>
<proteinExistence type="predicted"/>
<evidence type="ECO:0000313" key="1">
    <source>
        <dbReference type="EMBL" id="AYD44513.1"/>
    </source>
</evidence>
<dbReference type="Proteomes" id="UP000265864">
    <property type="component" value="Chromosome"/>
</dbReference>
<accession>A0A8D4N725</accession>